<dbReference type="RefSeq" id="WP_203173241.1">
    <property type="nucleotide sequence ID" value="NZ_JAEVHM010000003.1"/>
</dbReference>
<keyword evidence="3" id="KW-1185">Reference proteome</keyword>
<protein>
    <submittedName>
        <fullName evidence="2">VOC family protein</fullName>
    </submittedName>
</protein>
<dbReference type="InterPro" id="IPR037523">
    <property type="entry name" value="VOC_core"/>
</dbReference>
<dbReference type="PROSITE" id="PS51819">
    <property type="entry name" value="VOC"/>
    <property type="match status" value="1"/>
</dbReference>
<evidence type="ECO:0000259" key="1">
    <source>
        <dbReference type="PROSITE" id="PS51819"/>
    </source>
</evidence>
<dbReference type="SUPFAM" id="SSF54593">
    <property type="entry name" value="Glyoxalase/Bleomycin resistance protein/Dihydroxybiphenyl dioxygenase"/>
    <property type="match status" value="1"/>
</dbReference>
<gene>
    <name evidence="2" type="ORF">JNW91_02020</name>
</gene>
<dbReference type="InterPro" id="IPR029068">
    <property type="entry name" value="Glyas_Bleomycin-R_OHBP_Dase"/>
</dbReference>
<evidence type="ECO:0000313" key="2">
    <source>
        <dbReference type="EMBL" id="MBM0230760.1"/>
    </source>
</evidence>
<organism evidence="2 3">
    <name type="scientific">Micromonospora parastrephiae</name>
    <dbReference type="NCBI Taxonomy" id="2806101"/>
    <lineage>
        <taxon>Bacteria</taxon>
        <taxon>Bacillati</taxon>
        <taxon>Actinomycetota</taxon>
        <taxon>Actinomycetes</taxon>
        <taxon>Micromonosporales</taxon>
        <taxon>Micromonosporaceae</taxon>
        <taxon>Micromonospora</taxon>
    </lineage>
</organism>
<sequence>MTAHHHIGIQTADLDNCVAWYRDYFGARETWTLDTFSELTLSRLPGITRLTEVLAGGTRFHLFERSGQDQRLPGGNTVQFQHTCLAADSPEQLRRWRERWVELYESGNYSFARADQPTDIVIDADGVQSFYTYDVNGLEFEFTYVPDGP</sequence>
<dbReference type="Gene3D" id="3.10.180.10">
    <property type="entry name" value="2,3-Dihydroxybiphenyl 1,2-Dioxygenase, domain 1"/>
    <property type="match status" value="1"/>
</dbReference>
<evidence type="ECO:0000313" key="3">
    <source>
        <dbReference type="Proteomes" id="UP000601027"/>
    </source>
</evidence>
<accession>A0ABS1XNC0</accession>
<dbReference type="InterPro" id="IPR004360">
    <property type="entry name" value="Glyas_Fos-R_dOase_dom"/>
</dbReference>
<feature type="domain" description="VOC" evidence="1">
    <location>
        <begin position="3"/>
        <end position="145"/>
    </location>
</feature>
<dbReference type="EMBL" id="JAEVHM010000003">
    <property type="protein sequence ID" value="MBM0230760.1"/>
    <property type="molecule type" value="Genomic_DNA"/>
</dbReference>
<reference evidence="2 3" key="1">
    <citation type="submission" date="2021-01" db="EMBL/GenBank/DDBJ databases">
        <title>Draft genome sequence of Micromonospora sp. strain STR1_7.</title>
        <authorList>
            <person name="Karlyshev A."/>
            <person name="Jawad R."/>
        </authorList>
    </citation>
    <scope>NUCLEOTIDE SEQUENCE [LARGE SCALE GENOMIC DNA]</scope>
    <source>
        <strain evidence="2 3">STR1-7</strain>
    </source>
</reference>
<dbReference type="Proteomes" id="UP000601027">
    <property type="component" value="Unassembled WGS sequence"/>
</dbReference>
<dbReference type="CDD" id="cd06587">
    <property type="entry name" value="VOC"/>
    <property type="match status" value="1"/>
</dbReference>
<dbReference type="Pfam" id="PF00903">
    <property type="entry name" value="Glyoxalase"/>
    <property type="match status" value="1"/>
</dbReference>
<comment type="caution">
    <text evidence="2">The sequence shown here is derived from an EMBL/GenBank/DDBJ whole genome shotgun (WGS) entry which is preliminary data.</text>
</comment>
<proteinExistence type="predicted"/>
<name>A0ABS1XNC0_9ACTN</name>